<dbReference type="Pfam" id="PF12021">
    <property type="entry name" value="DUF3509"/>
    <property type="match status" value="1"/>
</dbReference>
<evidence type="ECO:0000313" key="2">
    <source>
        <dbReference type="Proteomes" id="UP000186079"/>
    </source>
</evidence>
<proteinExistence type="predicted"/>
<accession>A0A1N6PGC6</accession>
<sequence length="95" mass="11289">MSKQESPIDYLIEVLSKDYRITRELRPDASLVLTLHRRSDDVQVLRRVVTAQEQRNPVLINDVLERVRRDLLAHQGPLQKSHIGYFHKRLQLPYF</sequence>
<dbReference type="EMBL" id="FTMC01000002">
    <property type="protein sequence ID" value="SIQ03370.1"/>
    <property type="molecule type" value="Genomic_DNA"/>
</dbReference>
<gene>
    <name evidence="1" type="ORF">SAMN05421672_102151</name>
</gene>
<reference evidence="1 2" key="1">
    <citation type="submission" date="2017-01" db="EMBL/GenBank/DDBJ databases">
        <authorList>
            <person name="Mah S.A."/>
            <person name="Swanson W.J."/>
            <person name="Moy G.W."/>
            <person name="Vacquier V.D."/>
        </authorList>
    </citation>
    <scope>NUCLEOTIDE SEQUENCE [LARGE SCALE GENOMIC DNA]</scope>
    <source>
        <strain evidence="1 2">ATCC 29606</strain>
    </source>
</reference>
<dbReference type="Proteomes" id="UP000186079">
    <property type="component" value="Unassembled WGS sequence"/>
</dbReference>
<evidence type="ECO:0000313" key="1">
    <source>
        <dbReference type="EMBL" id="SIQ03370.1"/>
    </source>
</evidence>
<name>A0A1N6PGC6_9PSED</name>
<protein>
    <recommendedName>
        <fullName evidence="3">DUF3509 domain-containing protein</fullName>
    </recommendedName>
</protein>
<dbReference type="InterPro" id="IPR021898">
    <property type="entry name" value="DUF3509"/>
</dbReference>
<evidence type="ECO:0008006" key="3">
    <source>
        <dbReference type="Google" id="ProtNLM"/>
    </source>
</evidence>
<organism evidence="1 2">
    <name type="scientific">Pseudomonas flexibilis</name>
    <dbReference type="NCBI Taxonomy" id="706570"/>
    <lineage>
        <taxon>Bacteria</taxon>
        <taxon>Pseudomonadati</taxon>
        <taxon>Pseudomonadota</taxon>
        <taxon>Gammaproteobacteria</taxon>
        <taxon>Pseudomonadales</taxon>
        <taxon>Pseudomonadaceae</taxon>
        <taxon>Pseudomonas</taxon>
    </lineage>
</organism>
<dbReference type="RefSeq" id="WP_052199725.1">
    <property type="nucleotide sequence ID" value="NZ_FMUP01000003.1"/>
</dbReference>
<dbReference type="AlphaFoldDB" id="A0A1N6PGC6"/>